<comment type="caution">
    <text evidence="1">The sequence shown here is derived from an EMBL/GenBank/DDBJ whole genome shotgun (WGS) entry which is preliminary data.</text>
</comment>
<dbReference type="AlphaFoldDB" id="A0AAD3Y7A2"/>
<evidence type="ECO:0000313" key="1">
    <source>
        <dbReference type="EMBL" id="GMH32053.1"/>
    </source>
</evidence>
<keyword evidence="2" id="KW-1185">Reference proteome</keyword>
<dbReference type="EMBL" id="BSYO01000054">
    <property type="protein sequence ID" value="GMH32053.1"/>
    <property type="molecule type" value="Genomic_DNA"/>
</dbReference>
<evidence type="ECO:0000313" key="2">
    <source>
        <dbReference type="Proteomes" id="UP001279734"/>
    </source>
</evidence>
<gene>
    <name evidence="1" type="ORF">Nepgr_033897</name>
</gene>
<reference evidence="1" key="1">
    <citation type="submission" date="2023-05" db="EMBL/GenBank/DDBJ databases">
        <title>Nepenthes gracilis genome sequencing.</title>
        <authorList>
            <person name="Fukushima K."/>
        </authorList>
    </citation>
    <scope>NUCLEOTIDE SEQUENCE</scope>
    <source>
        <strain evidence="1">SING2019-196</strain>
    </source>
</reference>
<name>A0AAD3Y7A2_NEPGR</name>
<dbReference type="Proteomes" id="UP001279734">
    <property type="component" value="Unassembled WGS sequence"/>
</dbReference>
<sequence>MVFRLEFRVSLFWNLWRDAYRPKLLRHPRNTKELLLPQVRVIEIGCSGGQAGGFGSGATLCWPMTLDEHFCPAGLCGGGRSNVARCQFSPGLSRLPMLPN</sequence>
<organism evidence="1 2">
    <name type="scientific">Nepenthes gracilis</name>
    <name type="common">Slender pitcher plant</name>
    <dbReference type="NCBI Taxonomy" id="150966"/>
    <lineage>
        <taxon>Eukaryota</taxon>
        <taxon>Viridiplantae</taxon>
        <taxon>Streptophyta</taxon>
        <taxon>Embryophyta</taxon>
        <taxon>Tracheophyta</taxon>
        <taxon>Spermatophyta</taxon>
        <taxon>Magnoliopsida</taxon>
        <taxon>eudicotyledons</taxon>
        <taxon>Gunneridae</taxon>
        <taxon>Pentapetalae</taxon>
        <taxon>Caryophyllales</taxon>
        <taxon>Nepenthaceae</taxon>
        <taxon>Nepenthes</taxon>
    </lineage>
</organism>
<protein>
    <submittedName>
        <fullName evidence="1">Uncharacterized protein</fullName>
    </submittedName>
</protein>
<accession>A0AAD3Y7A2</accession>
<proteinExistence type="predicted"/>